<dbReference type="PRINTS" id="PR00103">
    <property type="entry name" value="CAMPKINASE"/>
</dbReference>
<evidence type="ECO:0000313" key="8">
    <source>
        <dbReference type="EMBL" id="QAT17105.1"/>
    </source>
</evidence>
<keyword evidence="4 5" id="KW-0443">Lipid metabolism</keyword>
<evidence type="ECO:0000256" key="3">
    <source>
        <dbReference type="ARBA" id="ARBA00022963"/>
    </source>
</evidence>
<dbReference type="RefSeq" id="WP_128699748.1">
    <property type="nucleotide sequence ID" value="NZ_CP019384.1"/>
</dbReference>
<comment type="caution">
    <text evidence="5">Lacks conserved residue(s) required for the propagation of feature annotation.</text>
</comment>
<evidence type="ECO:0000256" key="2">
    <source>
        <dbReference type="ARBA" id="ARBA00022801"/>
    </source>
</evidence>
<comment type="similarity">
    <text evidence="1">Belongs to the NTE family.</text>
</comment>
<keyword evidence="9" id="KW-1185">Reference proteome</keyword>
<protein>
    <submittedName>
        <fullName evidence="8">Uncharacterized protein</fullName>
    </submittedName>
</protein>
<dbReference type="InterPro" id="IPR018490">
    <property type="entry name" value="cNMP-bd_dom_sf"/>
</dbReference>
<evidence type="ECO:0000256" key="4">
    <source>
        <dbReference type="ARBA" id="ARBA00023098"/>
    </source>
</evidence>
<evidence type="ECO:0000259" key="6">
    <source>
        <dbReference type="PROSITE" id="PS50042"/>
    </source>
</evidence>
<dbReference type="PROSITE" id="PS51635">
    <property type="entry name" value="PNPLA"/>
    <property type="match status" value="1"/>
</dbReference>
<dbReference type="PANTHER" id="PTHR14226">
    <property type="entry name" value="NEUROPATHY TARGET ESTERASE/SWISS CHEESE D.MELANOGASTER"/>
    <property type="match status" value="1"/>
</dbReference>
<gene>
    <name evidence="8" type="ORF">BU251_04835</name>
</gene>
<dbReference type="SUPFAM" id="SSF52540">
    <property type="entry name" value="P-loop containing nucleoside triphosphate hydrolases"/>
    <property type="match status" value="1"/>
</dbReference>
<dbReference type="InterPro" id="IPR050301">
    <property type="entry name" value="NTE"/>
</dbReference>
<dbReference type="InterPro" id="IPR014710">
    <property type="entry name" value="RmlC-like_jellyroll"/>
</dbReference>
<dbReference type="Pfam" id="PF01734">
    <property type="entry name" value="Patatin"/>
    <property type="match status" value="1"/>
</dbReference>
<feature type="domain" description="Cyclic nucleotide-binding" evidence="6">
    <location>
        <begin position="19"/>
        <end position="121"/>
    </location>
</feature>
<keyword evidence="3 5" id="KW-0442">Lipid degradation</keyword>
<sequence length="682" mass="76159">MEQPTLLFDKALIFRHIPLFSGLNPFERRMVFDALEIADYKSGETIYRQGDPPDAFYCIISGRVEVFVEKAGHPETLEHIHRGKYFGFISLLTGEPHSVSARAVNDTVMARIPADKFKAILHRIPRLAIDLSRMLSRRLKRRDLHPKSIFESTIVSFFGDALTKNDTALYALNLAIGLKEQTAKKVVLVDFSGGDSLIRGVLGLGPSASILPKDLVYHPTRIFEFVLHSQAGIDVLFVEAKAAGTTDVAAFISLATTLVNDYHFCLVHLPCDFGPQAFKILAQSDAVHLVMAPHADALRKMSRLLDMTGLSCDSSFRKKMRLLIVEGKEAHSKGRQLSVCMEESVFHLPVYATLPPQDMDRPFLVSGHPLDPYSRVIRRVARQMGEVLVGLALGSGSAMGLAHIGIMQVIEEEGIPVDMVSGSSIGAMFGAFWAAGYSAGEIQTIVLKNNKKSYLFGFDDLMMPLRGLIRGGHVRSFLKRYLGDKTFYDLKMPFRVVACDCRSMRQVVFDSGRLVDAIMASISIPGVFAPHAVAGRFYIDGGIINPLPTDVLVEAGAKKIVAVNVLPSPEEIERTYDLLQKKRVRPDFNKQGLWRYPWFYFRDRFHEWLDPNIFGIIVSTVQSMEYLLAQVSSLGQSDVVLHPDMTGISWSCFEHAEELISRGRQEARRCLPQIRSLVLRTE</sequence>
<dbReference type="Pfam" id="PF00027">
    <property type="entry name" value="cNMP_binding"/>
    <property type="match status" value="1"/>
</dbReference>
<accession>A0A410P4H2</accession>
<dbReference type="SUPFAM" id="SSF52151">
    <property type="entry name" value="FabD/lysophospholipase-like"/>
    <property type="match status" value="1"/>
</dbReference>
<dbReference type="CDD" id="cd00038">
    <property type="entry name" value="CAP_ED"/>
    <property type="match status" value="1"/>
</dbReference>
<dbReference type="SMART" id="SM00100">
    <property type="entry name" value="cNMP"/>
    <property type="match status" value="1"/>
</dbReference>
<feature type="active site" description="Nucleophile" evidence="5">
    <location>
        <position position="424"/>
    </location>
</feature>
<dbReference type="InterPro" id="IPR000595">
    <property type="entry name" value="cNMP-bd_dom"/>
</dbReference>
<dbReference type="CDD" id="cd07205">
    <property type="entry name" value="Pat_PNPLA6_PNPLA7_NTE1_like"/>
    <property type="match status" value="1"/>
</dbReference>
<dbReference type="Gene3D" id="3.40.1090.10">
    <property type="entry name" value="Cytosolic phospholipase A2 catalytic domain"/>
    <property type="match status" value="2"/>
</dbReference>
<evidence type="ECO:0000313" key="9">
    <source>
        <dbReference type="Proteomes" id="UP000287243"/>
    </source>
</evidence>
<proteinExistence type="inferred from homology"/>
<feature type="short sequence motif" description="GXSXG" evidence="5">
    <location>
        <begin position="422"/>
        <end position="426"/>
    </location>
</feature>
<keyword evidence="2 5" id="KW-0378">Hydrolase</keyword>
<dbReference type="KEGG" id="vai:BU251_04835"/>
<evidence type="ECO:0000256" key="5">
    <source>
        <dbReference type="PROSITE-ProRule" id="PRU01161"/>
    </source>
</evidence>
<dbReference type="PANTHER" id="PTHR14226:SF76">
    <property type="entry name" value="NTE FAMILY PROTEIN RSSA"/>
    <property type="match status" value="1"/>
</dbReference>
<dbReference type="EMBL" id="CP019384">
    <property type="protein sequence ID" value="QAT17105.1"/>
    <property type="molecule type" value="Genomic_DNA"/>
</dbReference>
<dbReference type="GO" id="GO:0004622">
    <property type="term" value="F:phosphatidylcholine lysophospholipase activity"/>
    <property type="evidence" value="ECO:0007669"/>
    <property type="project" value="UniProtKB-ARBA"/>
</dbReference>
<name>A0A410P4H2_VELA1</name>
<feature type="short sequence motif" description="DGA/G" evidence="5">
    <location>
        <begin position="540"/>
        <end position="542"/>
    </location>
</feature>
<dbReference type="GO" id="GO:0016042">
    <property type="term" value="P:lipid catabolic process"/>
    <property type="evidence" value="ECO:0007669"/>
    <property type="project" value="UniProtKB-UniRule"/>
</dbReference>
<dbReference type="Gene3D" id="2.60.120.10">
    <property type="entry name" value="Jelly Rolls"/>
    <property type="match status" value="1"/>
</dbReference>
<evidence type="ECO:0000256" key="1">
    <source>
        <dbReference type="ARBA" id="ARBA00006636"/>
    </source>
</evidence>
<dbReference type="PROSITE" id="PS50042">
    <property type="entry name" value="CNMP_BINDING_3"/>
    <property type="match status" value="1"/>
</dbReference>
<feature type="domain" description="PNPLA" evidence="7">
    <location>
        <begin position="391"/>
        <end position="553"/>
    </location>
</feature>
<dbReference type="Gene3D" id="3.40.50.300">
    <property type="entry name" value="P-loop containing nucleotide triphosphate hydrolases"/>
    <property type="match status" value="1"/>
</dbReference>
<reference evidence="8 9" key="1">
    <citation type="submission" date="2017-01" db="EMBL/GenBank/DDBJ databases">
        <title>First insights into the biology of 'candidatus Vampirococcus archaeovorus'.</title>
        <authorList>
            <person name="Kizina J."/>
            <person name="Jordan S."/>
            <person name="Stueber K."/>
            <person name="Reinhardt R."/>
            <person name="Harder J."/>
        </authorList>
    </citation>
    <scope>NUCLEOTIDE SEQUENCE [LARGE SCALE GENOMIC DNA]</scope>
    <source>
        <strain evidence="8 9">LiM</strain>
    </source>
</reference>
<dbReference type="AlphaFoldDB" id="A0A410P4H2"/>
<dbReference type="InterPro" id="IPR027417">
    <property type="entry name" value="P-loop_NTPase"/>
</dbReference>
<organism evidence="8 9">
    <name type="scientific">Velamenicoccus archaeovorus</name>
    <dbReference type="NCBI Taxonomy" id="1930593"/>
    <lineage>
        <taxon>Bacteria</taxon>
        <taxon>Pseudomonadati</taxon>
        <taxon>Candidatus Omnitrophota</taxon>
        <taxon>Candidatus Velamenicoccus</taxon>
    </lineage>
</organism>
<dbReference type="SUPFAM" id="SSF51206">
    <property type="entry name" value="cAMP-binding domain-like"/>
    <property type="match status" value="1"/>
</dbReference>
<dbReference type="InterPro" id="IPR002641">
    <property type="entry name" value="PNPLA_dom"/>
</dbReference>
<dbReference type="InterPro" id="IPR016035">
    <property type="entry name" value="Acyl_Trfase/lysoPLipase"/>
</dbReference>
<evidence type="ECO:0000259" key="7">
    <source>
        <dbReference type="PROSITE" id="PS51635"/>
    </source>
</evidence>
<dbReference type="OrthoDB" id="5290098at2"/>
<dbReference type="Proteomes" id="UP000287243">
    <property type="component" value="Chromosome"/>
</dbReference>
<feature type="active site" description="Proton acceptor" evidence="5">
    <location>
        <position position="540"/>
    </location>
</feature>